<dbReference type="Gene3D" id="3.40.630.30">
    <property type="match status" value="1"/>
</dbReference>
<evidence type="ECO:0000256" key="2">
    <source>
        <dbReference type="ARBA" id="ARBA00023315"/>
    </source>
</evidence>
<dbReference type="Proteomes" id="UP000657372">
    <property type="component" value="Unassembled WGS sequence"/>
</dbReference>
<dbReference type="PROSITE" id="PS51186">
    <property type="entry name" value="GNAT"/>
    <property type="match status" value="1"/>
</dbReference>
<dbReference type="InterPro" id="IPR016181">
    <property type="entry name" value="Acyl_CoA_acyltransferase"/>
</dbReference>
<organism evidence="4 5">
    <name type="scientific">Herminiimonas contaminans</name>
    <dbReference type="NCBI Taxonomy" id="1111140"/>
    <lineage>
        <taxon>Bacteria</taxon>
        <taxon>Pseudomonadati</taxon>
        <taxon>Pseudomonadota</taxon>
        <taxon>Betaproteobacteria</taxon>
        <taxon>Burkholderiales</taxon>
        <taxon>Oxalobacteraceae</taxon>
        <taxon>Herminiimonas</taxon>
    </lineage>
</organism>
<evidence type="ECO:0000256" key="1">
    <source>
        <dbReference type="ARBA" id="ARBA00022679"/>
    </source>
</evidence>
<keyword evidence="2" id="KW-0012">Acyltransferase</keyword>
<proteinExistence type="predicted"/>
<dbReference type="EMBL" id="JADOEL010000001">
    <property type="protein sequence ID" value="MBF8176456.1"/>
    <property type="molecule type" value="Genomic_DNA"/>
</dbReference>
<reference evidence="4 5" key="1">
    <citation type="submission" date="2020-11" db="EMBL/GenBank/DDBJ databases">
        <title>WGS of Herminiimonas contaminans strain Marseille-Q4544 isolated from planarians Schmidtea mediterranea.</title>
        <authorList>
            <person name="Kangale L."/>
        </authorList>
    </citation>
    <scope>NUCLEOTIDE SEQUENCE [LARGE SCALE GENOMIC DNA]</scope>
    <source>
        <strain evidence="4 5">Marseille-Q4544</strain>
    </source>
</reference>
<sequence>MEFSIRPACLQDAALLPVIEKSAAQLFKTAPGLEWLADSDTLSEPVLICLISLGTVWVAQTDAGQVIGFICTEEFDDELHIWELSVHADFQRMGIGKRLVQEPYKHASDRGLSALTLTTFSDVSWNAPWYAQLGFQIVSASVEQRLRQLLDAEVKYGLPASRRIAMRLSIATAIK</sequence>
<dbReference type="RefSeq" id="WP_195874542.1">
    <property type="nucleotide sequence ID" value="NZ_JADOEL010000001.1"/>
</dbReference>
<comment type="caution">
    <text evidence="4">The sequence shown here is derived from an EMBL/GenBank/DDBJ whole genome shotgun (WGS) entry which is preliminary data.</text>
</comment>
<dbReference type="PANTHER" id="PTHR43800">
    <property type="entry name" value="PEPTIDYL-LYSINE N-ACETYLTRANSFERASE YJAB"/>
    <property type="match status" value="1"/>
</dbReference>
<name>A0ABS0ENT4_9BURK</name>
<dbReference type="CDD" id="cd04301">
    <property type="entry name" value="NAT_SF"/>
    <property type="match status" value="1"/>
</dbReference>
<feature type="domain" description="N-acetyltransferase" evidence="3">
    <location>
        <begin position="3"/>
        <end position="161"/>
    </location>
</feature>
<dbReference type="Pfam" id="PF13508">
    <property type="entry name" value="Acetyltransf_7"/>
    <property type="match status" value="1"/>
</dbReference>
<keyword evidence="5" id="KW-1185">Reference proteome</keyword>
<keyword evidence="1" id="KW-0808">Transferase</keyword>
<dbReference type="InterPro" id="IPR000182">
    <property type="entry name" value="GNAT_dom"/>
</dbReference>
<evidence type="ECO:0000259" key="3">
    <source>
        <dbReference type="PROSITE" id="PS51186"/>
    </source>
</evidence>
<gene>
    <name evidence="4" type="ORF">IXC47_02030</name>
</gene>
<protein>
    <submittedName>
        <fullName evidence="4">GNAT family N-acetyltransferase</fullName>
    </submittedName>
</protein>
<evidence type="ECO:0000313" key="4">
    <source>
        <dbReference type="EMBL" id="MBF8176456.1"/>
    </source>
</evidence>
<accession>A0ABS0ENT4</accession>
<dbReference type="PANTHER" id="PTHR43800:SF1">
    <property type="entry name" value="PEPTIDYL-LYSINE N-ACETYLTRANSFERASE YJAB"/>
    <property type="match status" value="1"/>
</dbReference>
<evidence type="ECO:0000313" key="5">
    <source>
        <dbReference type="Proteomes" id="UP000657372"/>
    </source>
</evidence>
<dbReference type="SUPFAM" id="SSF55729">
    <property type="entry name" value="Acyl-CoA N-acyltransferases (Nat)"/>
    <property type="match status" value="1"/>
</dbReference>